<sequence length="75" mass="8582">MIVDMQRTIVRCDSGAFYSTIWIPLVSFKAIRFGSARFQRCPVHHRWERASQVDVTALTDDERRAAESTVDIGIP</sequence>
<comment type="caution">
    <text evidence="1">The sequence shown here is derived from an EMBL/GenBank/DDBJ whole genome shotgun (WGS) entry which is preliminary data.</text>
</comment>
<keyword evidence="2" id="KW-1185">Reference proteome</keyword>
<protein>
    <submittedName>
        <fullName evidence="1">Uncharacterized protein</fullName>
    </submittedName>
</protein>
<name>A0ABT1HJ84_9NOCA</name>
<organism evidence="1 2">
    <name type="scientific">Williamsia maris</name>
    <dbReference type="NCBI Taxonomy" id="72806"/>
    <lineage>
        <taxon>Bacteria</taxon>
        <taxon>Bacillati</taxon>
        <taxon>Actinomycetota</taxon>
        <taxon>Actinomycetes</taxon>
        <taxon>Mycobacteriales</taxon>
        <taxon>Nocardiaceae</taxon>
        <taxon>Williamsia</taxon>
    </lineage>
</organism>
<dbReference type="Proteomes" id="UP001206895">
    <property type="component" value="Unassembled WGS sequence"/>
</dbReference>
<proteinExistence type="predicted"/>
<accession>A0ABT1HJ84</accession>
<reference evidence="1 2" key="1">
    <citation type="submission" date="2022-06" db="EMBL/GenBank/DDBJ databases">
        <title>Genomic Encyclopedia of Archaeal and Bacterial Type Strains, Phase II (KMG-II): from individual species to whole genera.</title>
        <authorList>
            <person name="Goeker M."/>
        </authorList>
    </citation>
    <scope>NUCLEOTIDE SEQUENCE [LARGE SCALE GENOMIC DNA]</scope>
    <source>
        <strain evidence="1 2">DSM 44693</strain>
    </source>
</reference>
<dbReference type="EMBL" id="JAMTCJ010000004">
    <property type="protein sequence ID" value="MCP2177986.1"/>
    <property type="molecule type" value="Genomic_DNA"/>
</dbReference>
<gene>
    <name evidence="1" type="ORF">LX13_003827</name>
</gene>
<evidence type="ECO:0000313" key="1">
    <source>
        <dbReference type="EMBL" id="MCP2177986.1"/>
    </source>
</evidence>
<evidence type="ECO:0000313" key="2">
    <source>
        <dbReference type="Proteomes" id="UP001206895"/>
    </source>
</evidence>